<dbReference type="Pfam" id="PF14206">
    <property type="entry name" value="Cys_rich_CPCC"/>
    <property type="match status" value="1"/>
</dbReference>
<dbReference type="AlphaFoldDB" id="A0A1W2GNM0"/>
<evidence type="ECO:0000313" key="3">
    <source>
        <dbReference type="Proteomes" id="UP000192472"/>
    </source>
</evidence>
<name>A0A1W2GNM0_REIFA</name>
<protein>
    <submittedName>
        <fullName evidence="2">Cysteine-rich CPCC</fullName>
    </submittedName>
</protein>
<gene>
    <name evidence="2" type="ORF">SAMN04488029_3665</name>
</gene>
<evidence type="ECO:0000313" key="2">
    <source>
        <dbReference type="EMBL" id="SMD38174.1"/>
    </source>
</evidence>
<reference evidence="2 3" key="1">
    <citation type="submission" date="2017-04" db="EMBL/GenBank/DDBJ databases">
        <authorList>
            <person name="Afonso C.L."/>
            <person name="Miller P.J."/>
            <person name="Scott M.A."/>
            <person name="Spackman E."/>
            <person name="Goraichik I."/>
            <person name="Dimitrov K.M."/>
            <person name="Suarez D.L."/>
            <person name="Swayne D.E."/>
        </authorList>
    </citation>
    <scope>NUCLEOTIDE SEQUENCE [LARGE SCALE GENOMIC DNA]</scope>
    <source>
        <strain evidence="2 3">DSM 26133</strain>
    </source>
</reference>
<sequence>MKPIELNKYCPCCGYDSFDTKDRLEYSICPICFWEDDPIQFNEPGYEGGANRVSLIQGQKNFREFGSCEREIIQNVRKPNSGDNLNPSWIN</sequence>
<feature type="domain" description="Cysteine-rich CPCC" evidence="1">
    <location>
        <begin position="9"/>
        <end position="81"/>
    </location>
</feature>
<dbReference type="InterPro" id="IPR025983">
    <property type="entry name" value="Cys_rich_CPCC"/>
</dbReference>
<organism evidence="2 3">
    <name type="scientific">Reichenbachiella faecimaris</name>
    <dbReference type="NCBI Taxonomy" id="692418"/>
    <lineage>
        <taxon>Bacteria</taxon>
        <taxon>Pseudomonadati</taxon>
        <taxon>Bacteroidota</taxon>
        <taxon>Cytophagia</taxon>
        <taxon>Cytophagales</taxon>
        <taxon>Reichenbachiellaceae</taxon>
        <taxon>Reichenbachiella</taxon>
    </lineage>
</organism>
<dbReference type="EMBL" id="FWYF01000004">
    <property type="protein sequence ID" value="SMD38174.1"/>
    <property type="molecule type" value="Genomic_DNA"/>
</dbReference>
<dbReference type="Proteomes" id="UP000192472">
    <property type="component" value="Unassembled WGS sequence"/>
</dbReference>
<dbReference type="RefSeq" id="WP_084374285.1">
    <property type="nucleotide sequence ID" value="NZ_FWYF01000004.1"/>
</dbReference>
<dbReference type="OrthoDB" id="1456570at2"/>
<keyword evidence="3" id="KW-1185">Reference proteome</keyword>
<accession>A0A1W2GNM0</accession>
<proteinExistence type="predicted"/>
<dbReference type="STRING" id="692418.SAMN04488029_3665"/>
<evidence type="ECO:0000259" key="1">
    <source>
        <dbReference type="Pfam" id="PF14206"/>
    </source>
</evidence>